<gene>
    <name evidence="9" type="ORF">IEN85_00600</name>
</gene>
<keyword evidence="4 6" id="KW-1133">Transmembrane helix</keyword>
<dbReference type="InterPro" id="IPR025857">
    <property type="entry name" value="MacB_PCD"/>
</dbReference>
<dbReference type="Pfam" id="PF12704">
    <property type="entry name" value="MacB_PCD"/>
    <property type="match status" value="1"/>
</dbReference>
<protein>
    <submittedName>
        <fullName evidence="9">ABC transporter permease</fullName>
    </submittedName>
</protein>
<evidence type="ECO:0000256" key="5">
    <source>
        <dbReference type="ARBA" id="ARBA00023136"/>
    </source>
</evidence>
<keyword evidence="5 6" id="KW-0472">Membrane</keyword>
<proteinExistence type="predicted"/>
<keyword evidence="3 6" id="KW-0812">Transmembrane</keyword>
<evidence type="ECO:0000259" key="7">
    <source>
        <dbReference type="Pfam" id="PF02687"/>
    </source>
</evidence>
<dbReference type="PANTHER" id="PTHR43738:SF3">
    <property type="entry name" value="ABC TRANSPORTER PERMEASE"/>
    <property type="match status" value="1"/>
</dbReference>
<dbReference type="EMBL" id="JACYFG010000002">
    <property type="protein sequence ID" value="MBD5777992.1"/>
    <property type="molecule type" value="Genomic_DNA"/>
</dbReference>
<feature type="domain" description="MacB-like periplasmic core" evidence="8">
    <location>
        <begin position="22"/>
        <end position="224"/>
    </location>
</feature>
<feature type="transmembrane region" description="Helical" evidence="6">
    <location>
        <begin position="20"/>
        <end position="39"/>
    </location>
</feature>
<dbReference type="InterPro" id="IPR003838">
    <property type="entry name" value="ABC3_permease_C"/>
</dbReference>
<evidence type="ECO:0000256" key="1">
    <source>
        <dbReference type="ARBA" id="ARBA00004651"/>
    </source>
</evidence>
<feature type="transmembrane region" description="Helical" evidence="6">
    <location>
        <begin position="346"/>
        <end position="372"/>
    </location>
</feature>
<evidence type="ECO:0000256" key="6">
    <source>
        <dbReference type="SAM" id="Phobius"/>
    </source>
</evidence>
<reference evidence="9" key="1">
    <citation type="submission" date="2020-09" db="EMBL/GenBank/DDBJ databases">
        <title>Pelagicoccus enzymogenes sp. nov. with an EPS production, isolated from marine sediment.</title>
        <authorList>
            <person name="Feng X."/>
        </authorList>
    </citation>
    <scope>NUCLEOTIDE SEQUENCE</scope>
    <source>
        <strain evidence="9">NFK12</strain>
    </source>
</reference>
<comment type="caution">
    <text evidence="9">The sequence shown here is derived from an EMBL/GenBank/DDBJ whole genome shotgun (WGS) entry which is preliminary data.</text>
</comment>
<dbReference type="GO" id="GO:0005886">
    <property type="term" value="C:plasma membrane"/>
    <property type="evidence" value="ECO:0007669"/>
    <property type="project" value="UniProtKB-SubCell"/>
</dbReference>
<sequence length="383" mass="41335">MHTLRKLSALALKQLLRNRLRSILTVLGVAIGMFLYAAVETMQSSLKSVTQSSPDDNTLVVYRENRFCPSTSRLPEHYQSEIERIDGVVEALPIQIAVNNCGASLDVITFRGVPTDSLQAYNPDIEITAGSFEQWRNRSDAALVGQHFAQRRGLQPGDQFEAVGVRVWVAGIISSPEPQDNNVAYVHLPFLQQASRIGLGLVTQFNVRVADASNLQTVADQIDALFAADQSPTDTRPEKAFFAQTASELVELVGFTRWLGLGAVLAVLGLVANALLLAARSRVKESAILQTVGFSRSSVAQVMVWEGVFLGLAGGLLGSLSAALFFRLKSFTLGNEGLTLALRPQLPVILSGLLVAIALGLLASLWPAYVAARKPIVESLRSA</sequence>
<feature type="transmembrane region" description="Helical" evidence="6">
    <location>
        <begin position="299"/>
        <end position="326"/>
    </location>
</feature>
<dbReference type="AlphaFoldDB" id="A0A927F3Z5"/>
<evidence type="ECO:0000256" key="2">
    <source>
        <dbReference type="ARBA" id="ARBA00022475"/>
    </source>
</evidence>
<dbReference type="PANTHER" id="PTHR43738">
    <property type="entry name" value="ABC TRANSPORTER, MEMBRANE PROTEIN"/>
    <property type="match status" value="1"/>
</dbReference>
<keyword evidence="2" id="KW-1003">Cell membrane</keyword>
<dbReference type="InterPro" id="IPR051125">
    <property type="entry name" value="ABC-4/HrtB_transporter"/>
</dbReference>
<dbReference type="Proteomes" id="UP000622317">
    <property type="component" value="Unassembled WGS sequence"/>
</dbReference>
<dbReference type="RefSeq" id="WP_191615121.1">
    <property type="nucleotide sequence ID" value="NZ_JACYFG010000002.1"/>
</dbReference>
<evidence type="ECO:0000313" key="10">
    <source>
        <dbReference type="Proteomes" id="UP000622317"/>
    </source>
</evidence>
<name>A0A927F3Z5_9BACT</name>
<accession>A0A927F3Z5</accession>
<evidence type="ECO:0000313" key="9">
    <source>
        <dbReference type="EMBL" id="MBD5777992.1"/>
    </source>
</evidence>
<organism evidence="9 10">
    <name type="scientific">Pelagicoccus enzymogenes</name>
    <dbReference type="NCBI Taxonomy" id="2773457"/>
    <lineage>
        <taxon>Bacteria</taxon>
        <taxon>Pseudomonadati</taxon>
        <taxon>Verrucomicrobiota</taxon>
        <taxon>Opitutia</taxon>
        <taxon>Puniceicoccales</taxon>
        <taxon>Pelagicoccaceae</taxon>
        <taxon>Pelagicoccus</taxon>
    </lineage>
</organism>
<comment type="subcellular location">
    <subcellularLocation>
        <location evidence="1">Cell membrane</location>
        <topology evidence="1">Multi-pass membrane protein</topology>
    </subcellularLocation>
</comment>
<feature type="transmembrane region" description="Helical" evidence="6">
    <location>
        <begin position="258"/>
        <end position="278"/>
    </location>
</feature>
<keyword evidence="10" id="KW-1185">Reference proteome</keyword>
<evidence type="ECO:0000259" key="8">
    <source>
        <dbReference type="Pfam" id="PF12704"/>
    </source>
</evidence>
<dbReference type="Pfam" id="PF02687">
    <property type="entry name" value="FtsX"/>
    <property type="match status" value="1"/>
</dbReference>
<feature type="domain" description="ABC3 transporter permease C-terminal" evidence="7">
    <location>
        <begin position="261"/>
        <end position="375"/>
    </location>
</feature>
<evidence type="ECO:0000256" key="3">
    <source>
        <dbReference type="ARBA" id="ARBA00022692"/>
    </source>
</evidence>
<evidence type="ECO:0000256" key="4">
    <source>
        <dbReference type="ARBA" id="ARBA00022989"/>
    </source>
</evidence>